<feature type="binding site" evidence="8">
    <location>
        <position position="81"/>
    </location>
    <ligand>
        <name>Zn(2+)</name>
        <dbReference type="ChEBI" id="CHEBI:29105"/>
        <note>catalytic</note>
    </ligand>
</feature>
<dbReference type="InterPro" id="IPR016193">
    <property type="entry name" value="Cytidine_deaminase-like"/>
</dbReference>
<evidence type="ECO:0000313" key="11">
    <source>
        <dbReference type="Proteomes" id="UP000028542"/>
    </source>
</evidence>
<feature type="domain" description="CMP/dCMP-type deaminase" evidence="9">
    <location>
        <begin position="1"/>
        <end position="110"/>
    </location>
</feature>
<feature type="binding site" evidence="8">
    <location>
        <position position="84"/>
    </location>
    <ligand>
        <name>Zn(2+)</name>
        <dbReference type="ChEBI" id="CHEBI:29105"/>
        <note>catalytic</note>
    </ligand>
</feature>
<dbReference type="CDD" id="cd01285">
    <property type="entry name" value="nucleoside_deaminase"/>
    <property type="match status" value="1"/>
</dbReference>
<dbReference type="EMBL" id="JPMD01000037">
    <property type="protein sequence ID" value="KEZ85387.1"/>
    <property type="molecule type" value="Genomic_DNA"/>
</dbReference>
<gene>
    <name evidence="8" type="primary">tadA</name>
    <name evidence="10" type="ORF">IO99_15030</name>
</gene>
<dbReference type="STRING" id="318464.IO99_15030"/>
<comment type="similarity">
    <text evidence="1">Belongs to the cytidine and deoxycytidylate deaminase family. ADAT2 subfamily.</text>
</comment>
<dbReference type="InterPro" id="IPR002125">
    <property type="entry name" value="CMP_dCMP_dom"/>
</dbReference>
<dbReference type="InterPro" id="IPR028883">
    <property type="entry name" value="tRNA_aden_deaminase"/>
</dbReference>
<evidence type="ECO:0000256" key="1">
    <source>
        <dbReference type="ARBA" id="ARBA00010669"/>
    </source>
</evidence>
<dbReference type="Gene3D" id="3.40.140.10">
    <property type="entry name" value="Cytidine Deaminase, domain 2"/>
    <property type="match status" value="1"/>
</dbReference>
<evidence type="ECO:0000256" key="3">
    <source>
        <dbReference type="ARBA" id="ARBA00022694"/>
    </source>
</evidence>
<dbReference type="PANTHER" id="PTHR11079">
    <property type="entry name" value="CYTOSINE DEAMINASE FAMILY MEMBER"/>
    <property type="match status" value="1"/>
</dbReference>
<dbReference type="PANTHER" id="PTHR11079:SF202">
    <property type="entry name" value="TRNA-SPECIFIC ADENOSINE DEAMINASE"/>
    <property type="match status" value="1"/>
</dbReference>
<dbReference type="AlphaFoldDB" id="A0A084J8V3"/>
<dbReference type="SUPFAM" id="SSF53927">
    <property type="entry name" value="Cytidine deaminase-like"/>
    <property type="match status" value="1"/>
</dbReference>
<keyword evidence="5 8" id="KW-0378">Hydrolase</keyword>
<name>A0A084J8V3_9CLOT</name>
<keyword evidence="4 8" id="KW-0479">Metal-binding</keyword>
<dbReference type="InterPro" id="IPR058535">
    <property type="entry name" value="MafB19-deam"/>
</dbReference>
<comment type="catalytic activity">
    <reaction evidence="7 8">
        <text>adenosine(34) in tRNA + H2O + H(+) = inosine(34) in tRNA + NH4(+)</text>
        <dbReference type="Rhea" id="RHEA:43168"/>
        <dbReference type="Rhea" id="RHEA-COMP:10373"/>
        <dbReference type="Rhea" id="RHEA-COMP:10374"/>
        <dbReference type="ChEBI" id="CHEBI:15377"/>
        <dbReference type="ChEBI" id="CHEBI:15378"/>
        <dbReference type="ChEBI" id="CHEBI:28938"/>
        <dbReference type="ChEBI" id="CHEBI:74411"/>
        <dbReference type="ChEBI" id="CHEBI:82852"/>
        <dbReference type="EC" id="3.5.4.33"/>
    </reaction>
</comment>
<dbReference type="GO" id="GO:0008270">
    <property type="term" value="F:zinc ion binding"/>
    <property type="evidence" value="ECO:0007669"/>
    <property type="project" value="UniProtKB-UniRule"/>
</dbReference>
<dbReference type="EC" id="3.5.4.33" evidence="8"/>
<dbReference type="InterPro" id="IPR016192">
    <property type="entry name" value="APOBEC/CMP_deaminase_Zn-bd"/>
</dbReference>
<dbReference type="eggNOG" id="COG0590">
    <property type="taxonomic scope" value="Bacteria"/>
</dbReference>
<protein>
    <recommendedName>
        <fullName evidence="8">tRNA-specific adenosine deaminase</fullName>
        <ecNumber evidence="8">3.5.4.33</ecNumber>
    </recommendedName>
</protein>
<comment type="cofactor">
    <cofactor evidence="8">
        <name>Zn(2+)</name>
        <dbReference type="ChEBI" id="CHEBI:29105"/>
    </cofactor>
    <text evidence="8">Binds 1 zinc ion per subunit.</text>
</comment>
<dbReference type="GO" id="GO:0002100">
    <property type="term" value="P:tRNA wobble adenosine to inosine editing"/>
    <property type="evidence" value="ECO:0007669"/>
    <property type="project" value="UniProtKB-UniRule"/>
</dbReference>
<evidence type="ECO:0000256" key="4">
    <source>
        <dbReference type="ARBA" id="ARBA00022723"/>
    </source>
</evidence>
<dbReference type="Proteomes" id="UP000028542">
    <property type="component" value="Unassembled WGS sequence"/>
</dbReference>
<comment type="function">
    <text evidence="8">Catalyzes the deamination of adenosine to inosine at the wobble position 34 of tRNA(Arg2).</text>
</comment>
<dbReference type="Pfam" id="PF14437">
    <property type="entry name" value="MafB19-deam"/>
    <property type="match status" value="1"/>
</dbReference>
<keyword evidence="11" id="KW-1185">Reference proteome</keyword>
<evidence type="ECO:0000313" key="10">
    <source>
        <dbReference type="EMBL" id="KEZ85387.1"/>
    </source>
</evidence>
<proteinExistence type="inferred from homology"/>
<dbReference type="PROSITE" id="PS00903">
    <property type="entry name" value="CYT_DCMP_DEAMINASES_1"/>
    <property type="match status" value="1"/>
</dbReference>
<feature type="binding site" evidence="8">
    <location>
        <position position="51"/>
    </location>
    <ligand>
        <name>Zn(2+)</name>
        <dbReference type="ChEBI" id="CHEBI:29105"/>
        <note>catalytic</note>
    </ligand>
</feature>
<dbReference type="FunFam" id="3.40.140.10:FF:000005">
    <property type="entry name" value="tRNA-specific adenosine deaminase"/>
    <property type="match status" value="1"/>
</dbReference>
<evidence type="ECO:0000256" key="5">
    <source>
        <dbReference type="ARBA" id="ARBA00022801"/>
    </source>
</evidence>
<keyword evidence="6 8" id="KW-0862">Zinc</keyword>
<accession>A0A084J8V3</accession>
<reference evidence="10 11" key="1">
    <citation type="submission" date="2014-07" db="EMBL/GenBank/DDBJ databases">
        <title>Draft genome of Clostridium sulfidigenes 113A isolated from sediments associated with methane hydrate from Krishna Godavari basin.</title>
        <authorList>
            <person name="Honkalas V.S."/>
            <person name="Dabir A.P."/>
            <person name="Arora P."/>
            <person name="Dhakephalkar P.K."/>
        </authorList>
    </citation>
    <scope>NUCLEOTIDE SEQUENCE [LARGE SCALE GENOMIC DNA]</scope>
    <source>
        <strain evidence="10 11">113A</strain>
    </source>
</reference>
<evidence type="ECO:0000256" key="2">
    <source>
        <dbReference type="ARBA" id="ARBA00011738"/>
    </source>
</evidence>
<feature type="active site" description="Proton donor" evidence="8">
    <location>
        <position position="53"/>
    </location>
</feature>
<evidence type="ECO:0000256" key="8">
    <source>
        <dbReference type="HAMAP-Rule" id="MF_00972"/>
    </source>
</evidence>
<comment type="subunit">
    <text evidence="2 8">Homodimer.</text>
</comment>
<keyword evidence="3 8" id="KW-0819">tRNA processing</keyword>
<dbReference type="NCBIfam" id="NF008113">
    <property type="entry name" value="PRK10860.1"/>
    <property type="match status" value="1"/>
</dbReference>
<dbReference type="GO" id="GO:0052717">
    <property type="term" value="F:tRNA-specific adenosine-34 deaminase activity"/>
    <property type="evidence" value="ECO:0007669"/>
    <property type="project" value="UniProtKB-UniRule"/>
</dbReference>
<dbReference type="RefSeq" id="WP_035134639.1">
    <property type="nucleotide sequence ID" value="NZ_JPMD01000037.1"/>
</dbReference>
<organism evidence="10 11">
    <name type="scientific">Clostridium sulfidigenes</name>
    <dbReference type="NCBI Taxonomy" id="318464"/>
    <lineage>
        <taxon>Bacteria</taxon>
        <taxon>Bacillati</taxon>
        <taxon>Bacillota</taxon>
        <taxon>Clostridia</taxon>
        <taxon>Eubacteriales</taxon>
        <taxon>Clostridiaceae</taxon>
        <taxon>Clostridium</taxon>
    </lineage>
</organism>
<evidence type="ECO:0000259" key="9">
    <source>
        <dbReference type="PROSITE" id="PS51747"/>
    </source>
</evidence>
<dbReference type="HAMAP" id="MF_00972">
    <property type="entry name" value="tRNA_aden_deaminase"/>
    <property type="match status" value="1"/>
</dbReference>
<evidence type="ECO:0000256" key="6">
    <source>
        <dbReference type="ARBA" id="ARBA00022833"/>
    </source>
</evidence>
<dbReference type="PROSITE" id="PS51747">
    <property type="entry name" value="CYT_DCMP_DEAMINASES_2"/>
    <property type="match status" value="1"/>
</dbReference>
<evidence type="ECO:0000256" key="7">
    <source>
        <dbReference type="ARBA" id="ARBA00048045"/>
    </source>
</evidence>
<sequence>MDNYFLQQAIIEAKIAKSKNEVPVGAIIVKNNKIIATGHNIKENTNDPTNHAEIIAIKKASEAIGDWRLNECDMYVTLEPCPMCAGAIVQSRIKRLYIGTFDPRAGGCGSVFNITQSGNLNHWVNIKWLYNEECSNLLQEFFKEKRKEKL</sequence>
<comment type="caution">
    <text evidence="10">The sequence shown here is derived from an EMBL/GenBank/DDBJ whole genome shotgun (WGS) entry which is preliminary data.</text>
</comment>